<dbReference type="AlphaFoldDB" id="A0A160F3G3"/>
<dbReference type="NCBIfam" id="TIGR01280">
    <property type="entry name" value="xseB"/>
    <property type="match status" value="1"/>
</dbReference>
<dbReference type="OrthoDB" id="9798666at2"/>
<comment type="similarity">
    <text evidence="1 6">Belongs to the XseB family.</text>
</comment>
<dbReference type="GO" id="GO:0009318">
    <property type="term" value="C:exodeoxyribonuclease VII complex"/>
    <property type="evidence" value="ECO:0007669"/>
    <property type="project" value="UniProtKB-UniRule"/>
</dbReference>
<evidence type="ECO:0000256" key="4">
    <source>
        <dbReference type="ARBA" id="ARBA00022801"/>
    </source>
</evidence>
<organism evidence="7 8">
    <name type="scientific">Anoxybacteroides amylolyticum</name>
    <dbReference type="NCBI Taxonomy" id="294699"/>
    <lineage>
        <taxon>Bacteria</taxon>
        <taxon>Bacillati</taxon>
        <taxon>Bacillota</taxon>
        <taxon>Bacilli</taxon>
        <taxon>Bacillales</taxon>
        <taxon>Anoxybacillaceae</taxon>
        <taxon>Anoxybacteroides</taxon>
    </lineage>
</organism>
<dbReference type="Pfam" id="PF02609">
    <property type="entry name" value="Exonuc_VII_S"/>
    <property type="match status" value="1"/>
</dbReference>
<dbReference type="EMBL" id="CP015438">
    <property type="protein sequence ID" value="ANB60123.1"/>
    <property type="molecule type" value="Genomic_DNA"/>
</dbReference>
<reference evidence="7 8" key="1">
    <citation type="journal article" date="2006" name="Syst. Appl. Microbiol.">
        <title>Anoxybacillus amylolyticus sp. nov., a thermophilic amylase producing bacterium isolated from Mount Rittmann (Antarctica).</title>
        <authorList>
            <person name="Poli A."/>
            <person name="Esposito E."/>
            <person name="Lama L."/>
            <person name="Orlando P."/>
            <person name="Nicolaus G."/>
            <person name="de Appolonia F."/>
            <person name="Gambacorta A."/>
            <person name="Nicolaus B."/>
        </authorList>
    </citation>
    <scope>NUCLEOTIDE SEQUENCE [LARGE SCALE GENOMIC DNA]</scope>
    <source>
        <strain evidence="7 8">DSM 15939</strain>
    </source>
</reference>
<accession>A0A160F3G3</accession>
<evidence type="ECO:0000313" key="7">
    <source>
        <dbReference type="EMBL" id="ANB60123.1"/>
    </source>
</evidence>
<gene>
    <name evidence="6 7" type="primary">xseB</name>
    <name evidence="7" type="ORF">GFC30_2583</name>
</gene>
<evidence type="ECO:0000256" key="1">
    <source>
        <dbReference type="ARBA" id="ARBA00009998"/>
    </source>
</evidence>
<comment type="subunit">
    <text evidence="6">Heterooligomer composed of large and small subunits.</text>
</comment>
<dbReference type="Proteomes" id="UP000076865">
    <property type="component" value="Chromosome"/>
</dbReference>
<dbReference type="GO" id="GO:0008855">
    <property type="term" value="F:exodeoxyribonuclease VII activity"/>
    <property type="evidence" value="ECO:0007669"/>
    <property type="project" value="UniProtKB-UniRule"/>
</dbReference>
<proteinExistence type="inferred from homology"/>
<protein>
    <recommendedName>
        <fullName evidence="6">Exodeoxyribonuclease 7 small subunit</fullName>
        <ecNumber evidence="6">3.1.11.6</ecNumber>
    </recommendedName>
    <alternativeName>
        <fullName evidence="6">Exodeoxyribonuclease VII small subunit</fullName>
        <shortName evidence="6">Exonuclease VII small subunit</shortName>
    </alternativeName>
</protein>
<dbReference type="HAMAP" id="MF_00337">
    <property type="entry name" value="Exonuc_7_S"/>
    <property type="match status" value="1"/>
</dbReference>
<keyword evidence="8" id="KW-1185">Reference proteome</keyword>
<keyword evidence="4 6" id="KW-0378">Hydrolase</keyword>
<dbReference type="GO" id="GO:0005829">
    <property type="term" value="C:cytosol"/>
    <property type="evidence" value="ECO:0007669"/>
    <property type="project" value="TreeGrafter"/>
</dbReference>
<comment type="catalytic activity">
    <reaction evidence="6">
        <text>Exonucleolytic cleavage in either 5'- to 3'- or 3'- to 5'-direction to yield nucleoside 5'-phosphates.</text>
        <dbReference type="EC" id="3.1.11.6"/>
    </reaction>
</comment>
<evidence type="ECO:0000313" key="8">
    <source>
        <dbReference type="Proteomes" id="UP000076865"/>
    </source>
</evidence>
<dbReference type="RefSeq" id="WP_066326138.1">
    <property type="nucleotide sequence ID" value="NZ_CP015438.1"/>
</dbReference>
<dbReference type="PIRSF" id="PIRSF006488">
    <property type="entry name" value="Exonuc_VII_S"/>
    <property type="match status" value="1"/>
</dbReference>
<keyword evidence="2 6" id="KW-0963">Cytoplasm</keyword>
<comment type="subcellular location">
    <subcellularLocation>
        <location evidence="6">Cytoplasm</location>
    </subcellularLocation>
</comment>
<dbReference type="InterPro" id="IPR003761">
    <property type="entry name" value="Exonuc_VII_S"/>
</dbReference>
<dbReference type="InterPro" id="IPR037004">
    <property type="entry name" value="Exonuc_VII_ssu_sf"/>
</dbReference>
<dbReference type="NCBIfam" id="NF010666">
    <property type="entry name" value="PRK14063.1"/>
    <property type="match status" value="1"/>
</dbReference>
<comment type="function">
    <text evidence="6">Bidirectionally degrades single-stranded DNA into large acid-insoluble oligonucleotides, which are then degraded further into small acid-soluble oligonucleotides.</text>
</comment>
<dbReference type="GO" id="GO:0006308">
    <property type="term" value="P:DNA catabolic process"/>
    <property type="evidence" value="ECO:0007669"/>
    <property type="project" value="UniProtKB-UniRule"/>
</dbReference>
<sequence>MSEEKELTFEEAMKQLEEIVGKLEAGNVPLEQAIAFFQEGMRLSKWCHDKLQHAEKQMEYILREDGQLAPFSIEEE</sequence>
<keyword evidence="5 6" id="KW-0269">Exonuclease</keyword>
<dbReference type="SUPFAM" id="SSF116842">
    <property type="entry name" value="XseB-like"/>
    <property type="match status" value="1"/>
</dbReference>
<dbReference type="PATRIC" id="fig|294699.3.peg.2662"/>
<dbReference type="Gene3D" id="1.10.287.1040">
    <property type="entry name" value="Exonuclease VII, small subunit"/>
    <property type="match status" value="1"/>
</dbReference>
<keyword evidence="3 6" id="KW-0540">Nuclease</keyword>
<dbReference type="EC" id="3.1.11.6" evidence="6"/>
<evidence type="ECO:0000256" key="2">
    <source>
        <dbReference type="ARBA" id="ARBA00022490"/>
    </source>
</evidence>
<evidence type="ECO:0000256" key="5">
    <source>
        <dbReference type="ARBA" id="ARBA00022839"/>
    </source>
</evidence>
<evidence type="ECO:0000256" key="6">
    <source>
        <dbReference type="HAMAP-Rule" id="MF_00337"/>
    </source>
</evidence>
<dbReference type="NCBIfam" id="NF002138">
    <property type="entry name" value="PRK00977.1-2"/>
    <property type="match status" value="1"/>
</dbReference>
<dbReference type="PANTHER" id="PTHR34137">
    <property type="entry name" value="EXODEOXYRIBONUCLEASE 7 SMALL SUBUNIT"/>
    <property type="match status" value="1"/>
</dbReference>
<evidence type="ECO:0000256" key="3">
    <source>
        <dbReference type="ARBA" id="ARBA00022722"/>
    </source>
</evidence>
<dbReference type="PANTHER" id="PTHR34137:SF1">
    <property type="entry name" value="EXODEOXYRIBONUCLEASE 7 SMALL SUBUNIT"/>
    <property type="match status" value="1"/>
</dbReference>
<dbReference type="KEGG" id="aamy:GFC30_2583"/>
<name>A0A160F3G3_9BACL</name>